<organism evidence="9 10">
    <name type="scientific">Pedobacter polaris</name>
    <dbReference type="NCBI Taxonomy" id="2571273"/>
    <lineage>
        <taxon>Bacteria</taxon>
        <taxon>Pseudomonadati</taxon>
        <taxon>Bacteroidota</taxon>
        <taxon>Sphingobacteriia</taxon>
        <taxon>Sphingobacteriales</taxon>
        <taxon>Sphingobacteriaceae</taxon>
        <taxon>Pedobacter</taxon>
    </lineage>
</organism>
<comment type="similarity">
    <text evidence="7">Belongs to the gamma-glutamyl phosphate reductase family.</text>
</comment>
<dbReference type="CDD" id="cd07079">
    <property type="entry name" value="ALDH_F18-19_ProA-GPR"/>
    <property type="match status" value="1"/>
</dbReference>
<evidence type="ECO:0000256" key="2">
    <source>
        <dbReference type="ARBA" id="ARBA00022605"/>
    </source>
</evidence>
<evidence type="ECO:0000259" key="8">
    <source>
        <dbReference type="Pfam" id="PF00171"/>
    </source>
</evidence>
<dbReference type="InterPro" id="IPR020593">
    <property type="entry name" value="G-glutamylP_reductase_CS"/>
</dbReference>
<dbReference type="PANTHER" id="PTHR11063:SF8">
    <property type="entry name" value="DELTA-1-PYRROLINE-5-CARBOXYLATE SYNTHASE"/>
    <property type="match status" value="1"/>
</dbReference>
<evidence type="ECO:0000256" key="5">
    <source>
        <dbReference type="ARBA" id="ARBA00023002"/>
    </source>
</evidence>
<dbReference type="InterPro" id="IPR000965">
    <property type="entry name" value="GPR_dom"/>
</dbReference>
<dbReference type="NCBIfam" id="NF001221">
    <property type="entry name" value="PRK00197.1"/>
    <property type="match status" value="1"/>
</dbReference>
<dbReference type="PANTHER" id="PTHR11063">
    <property type="entry name" value="GLUTAMATE SEMIALDEHYDE DEHYDROGENASE"/>
    <property type="match status" value="1"/>
</dbReference>
<evidence type="ECO:0000256" key="3">
    <source>
        <dbReference type="ARBA" id="ARBA00022650"/>
    </source>
</evidence>
<dbReference type="RefSeq" id="WP_136838058.1">
    <property type="nucleotide sequence ID" value="NZ_SWBR01000001.1"/>
</dbReference>
<gene>
    <name evidence="7" type="primary">proA</name>
    <name evidence="9" type="ORF">FA048_00565</name>
</gene>
<keyword evidence="5 7" id="KW-0560">Oxidoreductase</keyword>
<sequence>MDYTLYFKKAQQASRILTSLAKETIDAVLTDLAIALVNNTNELLSENARDLAKMPIDDPKYDRLKLTKERIQDIANDVVNVSKLDSPLGYVLSDKTLDNKLQIKKIRVPLGVVGVIYEARPNVTVDVFSLCFKTGNVAVLKGGSDAEFSNLAIAKIIHQVLEKYEISGDVLTLLPAERTATEALLNAIGFVDVLIPRGSQSLINYVRANSKIPVIETGAGIVHTYFDESGNIEKGKAIILNAKTRRVSVCNALDCVLIHQHRLNDVASLLSPLAEKDVELFADDKSYEILKNTYPSALLHKALPEHFGTEFLALKLAVKIVQDLDEALDHIAAYSSKHSEAIISEDAISITKFLNQVDAAAVYANASTAFTDGAQFGLGAEIGISTQKLHARGPMGLEELTSYKWVVQGDGQVRG</sequence>
<name>A0A4U1CU85_9SPHI</name>
<dbReference type="PROSITE" id="PS01223">
    <property type="entry name" value="PROA"/>
    <property type="match status" value="1"/>
</dbReference>
<comment type="function">
    <text evidence="7">Catalyzes the NADPH-dependent reduction of L-glutamate 5-phosphate into L-glutamate 5-semialdehyde and phosphate. The product spontaneously undergoes cyclization to form 1-pyrroline-5-carboxylate.</text>
</comment>
<evidence type="ECO:0000256" key="4">
    <source>
        <dbReference type="ARBA" id="ARBA00022857"/>
    </source>
</evidence>
<dbReference type="GO" id="GO:0004350">
    <property type="term" value="F:glutamate-5-semialdehyde dehydrogenase activity"/>
    <property type="evidence" value="ECO:0007669"/>
    <property type="project" value="UniProtKB-UniRule"/>
</dbReference>
<evidence type="ECO:0000256" key="6">
    <source>
        <dbReference type="ARBA" id="ARBA00049024"/>
    </source>
</evidence>
<keyword evidence="2 7" id="KW-0028">Amino-acid biosynthesis</keyword>
<accession>A0A4U1CU85</accession>
<keyword evidence="10" id="KW-1185">Reference proteome</keyword>
<dbReference type="AlphaFoldDB" id="A0A4U1CU85"/>
<dbReference type="InterPro" id="IPR016162">
    <property type="entry name" value="Ald_DH_N"/>
</dbReference>
<keyword evidence="4 7" id="KW-0521">NADP</keyword>
<dbReference type="GO" id="GO:0055129">
    <property type="term" value="P:L-proline biosynthetic process"/>
    <property type="evidence" value="ECO:0007669"/>
    <property type="project" value="UniProtKB-UniRule"/>
</dbReference>
<dbReference type="HAMAP" id="MF_00412">
    <property type="entry name" value="ProA"/>
    <property type="match status" value="1"/>
</dbReference>
<keyword evidence="7" id="KW-0963">Cytoplasm</keyword>
<dbReference type="InterPro" id="IPR016163">
    <property type="entry name" value="Ald_DH_C"/>
</dbReference>
<dbReference type="Pfam" id="PF00171">
    <property type="entry name" value="Aldedh"/>
    <property type="match status" value="1"/>
</dbReference>
<evidence type="ECO:0000256" key="7">
    <source>
        <dbReference type="HAMAP-Rule" id="MF_00412"/>
    </source>
</evidence>
<protein>
    <recommendedName>
        <fullName evidence="7">Gamma-glutamyl phosphate reductase</fullName>
        <shortName evidence="7">GPR</shortName>
        <ecNumber evidence="7">1.2.1.41</ecNumber>
    </recommendedName>
    <alternativeName>
        <fullName evidence="7">Glutamate-5-semialdehyde dehydrogenase</fullName>
    </alternativeName>
    <alternativeName>
        <fullName evidence="7">Glutamyl-gamma-semialdehyde dehydrogenase</fullName>
        <shortName evidence="7">GSA dehydrogenase</shortName>
    </alternativeName>
</protein>
<comment type="subcellular location">
    <subcellularLocation>
        <location evidence="7">Cytoplasm</location>
    </subcellularLocation>
</comment>
<dbReference type="InterPro" id="IPR016161">
    <property type="entry name" value="Ald_DH/histidinol_DH"/>
</dbReference>
<dbReference type="Gene3D" id="3.40.309.10">
    <property type="entry name" value="Aldehyde Dehydrogenase, Chain A, domain 2"/>
    <property type="match status" value="1"/>
</dbReference>
<dbReference type="Proteomes" id="UP000309488">
    <property type="component" value="Unassembled WGS sequence"/>
</dbReference>
<dbReference type="GO" id="GO:0050661">
    <property type="term" value="F:NADP binding"/>
    <property type="evidence" value="ECO:0007669"/>
    <property type="project" value="InterPro"/>
</dbReference>
<dbReference type="InterPro" id="IPR015590">
    <property type="entry name" value="Aldehyde_DH_dom"/>
</dbReference>
<proteinExistence type="inferred from homology"/>
<dbReference type="EMBL" id="SWBR01000001">
    <property type="protein sequence ID" value="TKC12146.1"/>
    <property type="molecule type" value="Genomic_DNA"/>
</dbReference>
<dbReference type="Gene3D" id="3.40.605.10">
    <property type="entry name" value="Aldehyde Dehydrogenase, Chain A, domain 1"/>
    <property type="match status" value="1"/>
</dbReference>
<evidence type="ECO:0000313" key="10">
    <source>
        <dbReference type="Proteomes" id="UP000309488"/>
    </source>
</evidence>
<dbReference type="OrthoDB" id="9809970at2"/>
<keyword evidence="3 7" id="KW-0641">Proline biosynthesis</keyword>
<evidence type="ECO:0000313" key="9">
    <source>
        <dbReference type="EMBL" id="TKC12146.1"/>
    </source>
</evidence>
<dbReference type="GO" id="GO:0005737">
    <property type="term" value="C:cytoplasm"/>
    <property type="evidence" value="ECO:0007669"/>
    <property type="project" value="UniProtKB-SubCell"/>
</dbReference>
<dbReference type="PIRSF" id="PIRSF000151">
    <property type="entry name" value="GPR"/>
    <property type="match status" value="1"/>
</dbReference>
<dbReference type="SUPFAM" id="SSF53720">
    <property type="entry name" value="ALDH-like"/>
    <property type="match status" value="1"/>
</dbReference>
<comment type="catalytic activity">
    <reaction evidence="6 7">
        <text>L-glutamate 5-semialdehyde + phosphate + NADP(+) = L-glutamyl 5-phosphate + NADPH + H(+)</text>
        <dbReference type="Rhea" id="RHEA:19541"/>
        <dbReference type="ChEBI" id="CHEBI:15378"/>
        <dbReference type="ChEBI" id="CHEBI:43474"/>
        <dbReference type="ChEBI" id="CHEBI:57783"/>
        <dbReference type="ChEBI" id="CHEBI:58066"/>
        <dbReference type="ChEBI" id="CHEBI:58274"/>
        <dbReference type="ChEBI" id="CHEBI:58349"/>
        <dbReference type="EC" id="1.2.1.41"/>
    </reaction>
</comment>
<dbReference type="EC" id="1.2.1.41" evidence="7"/>
<feature type="domain" description="Aldehyde dehydrogenase" evidence="8">
    <location>
        <begin position="10"/>
        <end position="268"/>
    </location>
</feature>
<dbReference type="UniPathway" id="UPA00098">
    <property type="reaction ID" value="UER00360"/>
</dbReference>
<comment type="caution">
    <text evidence="9">The sequence shown here is derived from an EMBL/GenBank/DDBJ whole genome shotgun (WGS) entry which is preliminary data.</text>
</comment>
<evidence type="ECO:0000256" key="1">
    <source>
        <dbReference type="ARBA" id="ARBA00004985"/>
    </source>
</evidence>
<dbReference type="InterPro" id="IPR012134">
    <property type="entry name" value="Glu-5-SA_DH"/>
</dbReference>
<dbReference type="NCBIfam" id="TIGR00407">
    <property type="entry name" value="proA"/>
    <property type="match status" value="1"/>
</dbReference>
<reference evidence="9 10" key="1">
    <citation type="submission" date="2019-04" db="EMBL/GenBank/DDBJ databases">
        <title>Pedobacter sp. RP-3-22 sp. nov., isolated from Arctic soil.</title>
        <authorList>
            <person name="Dahal R.H."/>
            <person name="Kim D.-U."/>
        </authorList>
    </citation>
    <scope>NUCLEOTIDE SEQUENCE [LARGE SCALE GENOMIC DNA]</scope>
    <source>
        <strain evidence="9 10">RP-3-22</strain>
    </source>
</reference>
<comment type="pathway">
    <text evidence="1 7">Amino-acid biosynthesis; L-proline biosynthesis; L-glutamate 5-semialdehyde from L-glutamate: step 2/2.</text>
</comment>